<gene>
    <name evidence="1" type="ORF">FME351_LOCUS25220</name>
</gene>
<accession>A0A818SHU4</accession>
<reference evidence="1" key="1">
    <citation type="submission" date="2021-02" db="EMBL/GenBank/DDBJ databases">
        <authorList>
            <person name="Nowell W R."/>
        </authorList>
    </citation>
    <scope>NUCLEOTIDE SEQUENCE</scope>
</reference>
<sequence>MTVQLFIEKFIRSKSRLNDSILRWTNFSAIQLRYIIDFYEMFEEIAFDQVLRVYIKKELAEEAFNPQDRKRIIEAFCRATFEENKITEKLKSIDIWIAMLKRLIVRILNANISLDVPLQIYLERTDLWSNGINYEDLAMFEVEDIILLQHTYVILTGLENKKKAANQSQQPEIKSKVQTGEGLRKKVNTWYTQTATATTSTKEIRGKKTSGNKGHS</sequence>
<dbReference type="EMBL" id="CAJNYU010003348">
    <property type="protein sequence ID" value="CAF3663570.1"/>
    <property type="molecule type" value="Genomic_DNA"/>
</dbReference>
<evidence type="ECO:0000313" key="1">
    <source>
        <dbReference type="EMBL" id="CAF3663570.1"/>
    </source>
</evidence>
<dbReference type="Proteomes" id="UP000663869">
    <property type="component" value="Unassembled WGS sequence"/>
</dbReference>
<organism evidence="1 2">
    <name type="scientific">Rotaria socialis</name>
    <dbReference type="NCBI Taxonomy" id="392032"/>
    <lineage>
        <taxon>Eukaryota</taxon>
        <taxon>Metazoa</taxon>
        <taxon>Spiralia</taxon>
        <taxon>Gnathifera</taxon>
        <taxon>Rotifera</taxon>
        <taxon>Eurotatoria</taxon>
        <taxon>Bdelloidea</taxon>
        <taxon>Philodinida</taxon>
        <taxon>Philodinidae</taxon>
        <taxon>Rotaria</taxon>
    </lineage>
</organism>
<dbReference type="AlphaFoldDB" id="A0A818SHU4"/>
<evidence type="ECO:0000313" key="2">
    <source>
        <dbReference type="Proteomes" id="UP000663869"/>
    </source>
</evidence>
<comment type="caution">
    <text evidence="1">The sequence shown here is derived from an EMBL/GenBank/DDBJ whole genome shotgun (WGS) entry which is preliminary data.</text>
</comment>
<proteinExistence type="predicted"/>
<name>A0A818SHU4_9BILA</name>
<protein>
    <submittedName>
        <fullName evidence="1">Uncharacterized protein</fullName>
    </submittedName>
</protein>